<gene>
    <name evidence="2" type="ORF">ACFQZU_12800</name>
</gene>
<organism evidence="2 3">
    <name type="scientific">Streptomonospora algeriensis</name>
    <dbReference type="NCBI Taxonomy" id="995084"/>
    <lineage>
        <taxon>Bacteria</taxon>
        <taxon>Bacillati</taxon>
        <taxon>Actinomycetota</taxon>
        <taxon>Actinomycetes</taxon>
        <taxon>Streptosporangiales</taxon>
        <taxon>Nocardiopsidaceae</taxon>
        <taxon>Streptomonospora</taxon>
    </lineage>
</organism>
<keyword evidence="3" id="KW-1185">Reference proteome</keyword>
<reference evidence="3" key="1">
    <citation type="journal article" date="2019" name="Int. J. Syst. Evol. Microbiol.">
        <title>The Global Catalogue of Microorganisms (GCM) 10K type strain sequencing project: providing services to taxonomists for standard genome sequencing and annotation.</title>
        <authorList>
            <consortium name="The Broad Institute Genomics Platform"/>
            <consortium name="The Broad Institute Genome Sequencing Center for Infectious Disease"/>
            <person name="Wu L."/>
            <person name="Ma J."/>
        </authorList>
    </citation>
    <scope>NUCLEOTIDE SEQUENCE [LARGE SCALE GENOMIC DNA]</scope>
    <source>
        <strain evidence="3">CCUG 63369</strain>
    </source>
</reference>
<feature type="signal peptide" evidence="1">
    <location>
        <begin position="1"/>
        <end position="24"/>
    </location>
</feature>
<dbReference type="Pfam" id="PF01547">
    <property type="entry name" value="SBP_bac_1"/>
    <property type="match status" value="1"/>
</dbReference>
<dbReference type="PANTHER" id="PTHR43649">
    <property type="entry name" value="ARABINOSE-BINDING PROTEIN-RELATED"/>
    <property type="match status" value="1"/>
</dbReference>
<comment type="caution">
    <text evidence="2">The sequence shown here is derived from an EMBL/GenBank/DDBJ whole genome shotgun (WGS) entry which is preliminary data.</text>
</comment>
<dbReference type="Proteomes" id="UP001596956">
    <property type="component" value="Unassembled WGS sequence"/>
</dbReference>
<evidence type="ECO:0000256" key="1">
    <source>
        <dbReference type="SAM" id="SignalP"/>
    </source>
</evidence>
<proteinExistence type="predicted"/>
<dbReference type="PANTHER" id="PTHR43649:SF12">
    <property type="entry name" value="DIACETYLCHITOBIOSE BINDING PROTEIN DASA"/>
    <property type="match status" value="1"/>
</dbReference>
<dbReference type="InterPro" id="IPR050490">
    <property type="entry name" value="Bact_solute-bd_prot1"/>
</dbReference>
<dbReference type="SUPFAM" id="SSF53850">
    <property type="entry name" value="Periplasmic binding protein-like II"/>
    <property type="match status" value="1"/>
</dbReference>
<evidence type="ECO:0000313" key="3">
    <source>
        <dbReference type="Proteomes" id="UP001596956"/>
    </source>
</evidence>
<dbReference type="InterPro" id="IPR006059">
    <property type="entry name" value="SBP"/>
</dbReference>
<keyword evidence="1" id="KW-0732">Signal</keyword>
<name>A0ABW3BGY3_9ACTN</name>
<accession>A0ABW3BGY3</accession>
<dbReference type="PROSITE" id="PS51257">
    <property type="entry name" value="PROKAR_LIPOPROTEIN"/>
    <property type="match status" value="1"/>
</dbReference>
<dbReference type="EMBL" id="JBHTHR010000395">
    <property type="protein sequence ID" value="MFD0802186.1"/>
    <property type="molecule type" value="Genomic_DNA"/>
</dbReference>
<dbReference type="Gene3D" id="3.40.190.10">
    <property type="entry name" value="Periplasmic binding protein-like II"/>
    <property type="match status" value="1"/>
</dbReference>
<protein>
    <submittedName>
        <fullName evidence="2">Extracellular solute-binding protein</fullName>
    </submittedName>
</protein>
<feature type="chain" id="PRO_5047344025" evidence="1">
    <location>
        <begin position="25"/>
        <end position="439"/>
    </location>
</feature>
<evidence type="ECO:0000313" key="2">
    <source>
        <dbReference type="EMBL" id="MFD0802186.1"/>
    </source>
</evidence>
<sequence>MVVKIPAKAVVSASTALGMVAALTACGSGEESGDQTLTYWASNQGASVEEDKKVLKPALDRFTEETGVEVELEVIPWSELYNRILTAVSSGDGPDVLNIGNTWAASLQETGAFVPYEGADLEAVGGDARFVQNSFATGGAEGQPPTSVPLYGLSYALFYNPTMFEEAGIDGPPSTWEEFVDTAKELTKDTDGDDEPDQYGFALEGGSERQNSHLAFVLGQQHGGQLWKDGPNFSSEEQVDAVKQWVDLMADHQVVDPGNAEFSDGTQAIGDFVDERAAMLMVQGSARTTMASRDFDNYEVAQVPMLDPLPGEPIQSHAAGINISVFNDTGNKEGALQLVEHLTSPEEQVYLSQEFQTLPVATEAYENEELQSESMETFRTILTDHAAPMPLIPEEGQMETVLGESIAGLFADAATGGDITEADVRKAMEEAETQMDAAN</sequence>